<feature type="domain" description="Protein kinase" evidence="10">
    <location>
        <begin position="34"/>
        <end position="301"/>
    </location>
</feature>
<dbReference type="PANTHER" id="PTHR24363">
    <property type="entry name" value="SERINE/THREONINE PROTEIN KINASE"/>
    <property type="match status" value="1"/>
</dbReference>
<dbReference type="NCBIfam" id="NF045510">
    <property type="entry name" value="4Cys_prefix_kin"/>
    <property type="match status" value="1"/>
</dbReference>
<evidence type="ECO:0000256" key="1">
    <source>
        <dbReference type="ARBA" id="ARBA00022527"/>
    </source>
</evidence>
<reference evidence="11 12" key="1">
    <citation type="journal article" date="2020" name="ISME J.">
        <title>Comparative genomics reveals insights into cyanobacterial evolution and habitat adaptation.</title>
        <authorList>
            <person name="Chen M.Y."/>
            <person name="Teng W.K."/>
            <person name="Zhao L."/>
            <person name="Hu C.X."/>
            <person name="Zhou Y.K."/>
            <person name="Han B.P."/>
            <person name="Song L.R."/>
            <person name="Shu W.S."/>
        </authorList>
    </citation>
    <scope>NUCLEOTIDE SEQUENCE [LARGE SCALE GENOMIC DNA]</scope>
    <source>
        <strain evidence="11 12">FACHB-260</strain>
    </source>
</reference>
<keyword evidence="4 8" id="KW-0418">Kinase</keyword>
<evidence type="ECO:0000256" key="8">
    <source>
        <dbReference type="PIRNR" id="PIRNR000647"/>
    </source>
</evidence>
<evidence type="ECO:0000256" key="7">
    <source>
        <dbReference type="ARBA" id="ARBA00048679"/>
    </source>
</evidence>
<dbReference type="Pfam" id="PF00805">
    <property type="entry name" value="Pentapeptide"/>
    <property type="match status" value="1"/>
</dbReference>
<keyword evidence="12" id="KW-1185">Reference proteome</keyword>
<dbReference type="PROSITE" id="PS50011">
    <property type="entry name" value="PROTEIN_KINASE_DOM"/>
    <property type="match status" value="1"/>
</dbReference>
<evidence type="ECO:0000256" key="2">
    <source>
        <dbReference type="ARBA" id="ARBA00022679"/>
    </source>
</evidence>
<comment type="similarity">
    <text evidence="8">Belongs to the protein kinase superfamily. Ser/Thr protein kinase family.</text>
</comment>
<name>A0ABR8CUE6_9NOST</name>
<organism evidence="11 12">
    <name type="scientific">Anabaena subtropica FACHB-260</name>
    <dbReference type="NCBI Taxonomy" id="2692884"/>
    <lineage>
        <taxon>Bacteria</taxon>
        <taxon>Bacillati</taxon>
        <taxon>Cyanobacteriota</taxon>
        <taxon>Cyanophyceae</taxon>
        <taxon>Nostocales</taxon>
        <taxon>Nostocaceae</taxon>
        <taxon>Anabaena</taxon>
    </lineage>
</organism>
<evidence type="ECO:0000313" key="12">
    <source>
        <dbReference type="Proteomes" id="UP000607281"/>
    </source>
</evidence>
<dbReference type="SUPFAM" id="SSF141571">
    <property type="entry name" value="Pentapeptide repeat-like"/>
    <property type="match status" value="1"/>
</dbReference>
<evidence type="ECO:0000259" key="10">
    <source>
        <dbReference type="PROSITE" id="PS50011"/>
    </source>
</evidence>
<dbReference type="EC" id="2.7.11.1" evidence="8"/>
<keyword evidence="2 8" id="KW-0808">Transferase</keyword>
<sequence>MSYCINPTCPNPENVAFSQRCEACGSRLLLRDRYRVVKPLGQGGFGATFLAHDQILPGEPSCVIKQLRPSGTAPHVLQMARELFEREAKTLGTIGNHPQVPRLLDFFEEQEQFYLVQEYISGSTLQQEVKLNGTLSEAGVKQFLSEILPLVQYIHEHKVIHRDIKPANLIRRSQDARMVLIDFGAVKNQVSQAITNQSAHTALTAYAIGTPGFAPPEQMAMRPVYASDIYALGVTCVYLLTGKTPKDLDYNPTTGEVMWEHLVQASDHLISVLRKMLDVSVRNRYQSATEVLKALEIEPYLESLAQGLLVKSDKEQIPHRPEDSAVLSSNYSAAATGIGVAQVAAAIRARRAKDAAAKLPMLPNSNSHGNGLPTQQSRVGRRLDSQTLMKAYLKGRRDFALHNLNLLNLQGADLSETNFHSAQLQNTNLQGANLHNSDFGRASLTRANLRDANLSKAYFNHADLEGADLRGADLSHAYLTNANLRGANLCGANLTSAKVTDEQLALAKTNWMTIRPNGKRGLL</sequence>
<comment type="caution">
    <text evidence="11">The sequence shown here is derived from an EMBL/GenBank/DDBJ whole genome shotgun (WGS) entry which is preliminary data.</text>
</comment>
<comment type="catalytic activity">
    <reaction evidence="7 8">
        <text>L-seryl-[protein] + ATP = O-phospho-L-seryl-[protein] + ADP + H(+)</text>
        <dbReference type="Rhea" id="RHEA:17989"/>
        <dbReference type="Rhea" id="RHEA-COMP:9863"/>
        <dbReference type="Rhea" id="RHEA-COMP:11604"/>
        <dbReference type="ChEBI" id="CHEBI:15378"/>
        <dbReference type="ChEBI" id="CHEBI:29999"/>
        <dbReference type="ChEBI" id="CHEBI:30616"/>
        <dbReference type="ChEBI" id="CHEBI:83421"/>
        <dbReference type="ChEBI" id="CHEBI:456216"/>
        <dbReference type="EC" id="2.7.11.1"/>
    </reaction>
</comment>
<evidence type="ECO:0000256" key="4">
    <source>
        <dbReference type="ARBA" id="ARBA00022777"/>
    </source>
</evidence>
<dbReference type="InterPro" id="IPR011009">
    <property type="entry name" value="Kinase-like_dom_sf"/>
</dbReference>
<dbReference type="EMBL" id="JACJRF010000049">
    <property type="protein sequence ID" value="MBD2346614.1"/>
    <property type="molecule type" value="Genomic_DNA"/>
</dbReference>
<dbReference type="InterPro" id="IPR016252">
    <property type="entry name" value="Ser/Thr_kinase_SpkB"/>
</dbReference>
<dbReference type="PROSITE" id="PS00107">
    <property type="entry name" value="PROTEIN_KINASE_ATP"/>
    <property type="match status" value="1"/>
</dbReference>
<dbReference type="CDD" id="cd14014">
    <property type="entry name" value="STKc_PknB_like"/>
    <property type="match status" value="1"/>
</dbReference>
<dbReference type="SMART" id="SM00220">
    <property type="entry name" value="S_TKc"/>
    <property type="match status" value="1"/>
</dbReference>
<dbReference type="InterPro" id="IPR017441">
    <property type="entry name" value="Protein_kinase_ATP_BS"/>
</dbReference>
<keyword evidence="3 8" id="KW-0547">Nucleotide-binding</keyword>
<comment type="catalytic activity">
    <reaction evidence="6 8">
        <text>L-threonyl-[protein] + ATP = O-phospho-L-threonyl-[protein] + ADP + H(+)</text>
        <dbReference type="Rhea" id="RHEA:46608"/>
        <dbReference type="Rhea" id="RHEA-COMP:11060"/>
        <dbReference type="Rhea" id="RHEA-COMP:11605"/>
        <dbReference type="ChEBI" id="CHEBI:15378"/>
        <dbReference type="ChEBI" id="CHEBI:30013"/>
        <dbReference type="ChEBI" id="CHEBI:30616"/>
        <dbReference type="ChEBI" id="CHEBI:61977"/>
        <dbReference type="ChEBI" id="CHEBI:456216"/>
        <dbReference type="EC" id="2.7.11.1"/>
    </reaction>
</comment>
<dbReference type="PANTHER" id="PTHR24363:SF0">
    <property type="entry name" value="SERINE_THREONINE KINASE LIKE DOMAIN CONTAINING 1"/>
    <property type="match status" value="1"/>
</dbReference>
<evidence type="ECO:0000256" key="6">
    <source>
        <dbReference type="ARBA" id="ARBA00047899"/>
    </source>
</evidence>
<dbReference type="Pfam" id="PF00069">
    <property type="entry name" value="Pkinase"/>
    <property type="match status" value="1"/>
</dbReference>
<evidence type="ECO:0000256" key="5">
    <source>
        <dbReference type="ARBA" id="ARBA00022840"/>
    </source>
</evidence>
<dbReference type="InterPro" id="IPR000719">
    <property type="entry name" value="Prot_kinase_dom"/>
</dbReference>
<evidence type="ECO:0000256" key="3">
    <source>
        <dbReference type="ARBA" id="ARBA00022741"/>
    </source>
</evidence>
<dbReference type="Proteomes" id="UP000607281">
    <property type="component" value="Unassembled WGS sequence"/>
</dbReference>
<dbReference type="RefSeq" id="WP_190409032.1">
    <property type="nucleotide sequence ID" value="NZ_JACJRF010000049.1"/>
</dbReference>
<protein>
    <recommendedName>
        <fullName evidence="8">Serine/threonine-protein kinase B</fullName>
        <ecNumber evidence="8">2.7.11.1</ecNumber>
    </recommendedName>
</protein>
<dbReference type="Gene3D" id="1.10.510.10">
    <property type="entry name" value="Transferase(Phosphotransferase) domain 1"/>
    <property type="match status" value="1"/>
</dbReference>
<feature type="binding site" evidence="9">
    <location>
        <position position="65"/>
    </location>
    <ligand>
        <name>ATP</name>
        <dbReference type="ChEBI" id="CHEBI:30616"/>
    </ligand>
</feature>
<evidence type="ECO:0000313" key="11">
    <source>
        <dbReference type="EMBL" id="MBD2346614.1"/>
    </source>
</evidence>
<keyword evidence="5 8" id="KW-0067">ATP-binding</keyword>
<keyword evidence="1 8" id="KW-0723">Serine/threonine-protein kinase</keyword>
<dbReference type="SUPFAM" id="SSF56112">
    <property type="entry name" value="Protein kinase-like (PK-like)"/>
    <property type="match status" value="1"/>
</dbReference>
<gene>
    <name evidence="11" type="ORF">H6G18_21050</name>
</gene>
<dbReference type="Gene3D" id="3.30.200.20">
    <property type="entry name" value="Phosphorylase Kinase, domain 1"/>
    <property type="match status" value="1"/>
</dbReference>
<dbReference type="Gene3D" id="2.160.20.80">
    <property type="entry name" value="E3 ubiquitin-protein ligase SopA"/>
    <property type="match status" value="1"/>
</dbReference>
<accession>A0ABR8CUE6</accession>
<dbReference type="InterPro" id="IPR001646">
    <property type="entry name" value="5peptide_repeat"/>
</dbReference>
<dbReference type="PIRSF" id="PIRSF000647">
    <property type="entry name" value="Ser/Thr_PK_SpkB"/>
    <property type="match status" value="1"/>
</dbReference>
<proteinExistence type="inferred from homology"/>
<evidence type="ECO:0000256" key="9">
    <source>
        <dbReference type="PROSITE-ProRule" id="PRU10141"/>
    </source>
</evidence>